<dbReference type="CDD" id="cd01949">
    <property type="entry name" value="GGDEF"/>
    <property type="match status" value="1"/>
</dbReference>
<feature type="domain" description="GGDEF" evidence="2">
    <location>
        <begin position="344"/>
        <end position="477"/>
    </location>
</feature>
<feature type="transmembrane region" description="Helical" evidence="1">
    <location>
        <begin position="281"/>
        <end position="301"/>
    </location>
</feature>
<dbReference type="PROSITE" id="PS50887">
    <property type="entry name" value="GGDEF"/>
    <property type="match status" value="1"/>
</dbReference>
<evidence type="ECO:0000256" key="1">
    <source>
        <dbReference type="SAM" id="Phobius"/>
    </source>
</evidence>
<organism evidence="3 4">
    <name type="scientific">Actinoplanes sandaracinus</name>
    <dbReference type="NCBI Taxonomy" id="3045177"/>
    <lineage>
        <taxon>Bacteria</taxon>
        <taxon>Bacillati</taxon>
        <taxon>Actinomycetota</taxon>
        <taxon>Actinomycetes</taxon>
        <taxon>Micromonosporales</taxon>
        <taxon>Micromonosporaceae</taxon>
        <taxon>Actinoplanes</taxon>
    </lineage>
</organism>
<dbReference type="NCBIfam" id="TIGR00254">
    <property type="entry name" value="GGDEF"/>
    <property type="match status" value="1"/>
</dbReference>
<dbReference type="InterPro" id="IPR029787">
    <property type="entry name" value="Nucleotide_cyclase"/>
</dbReference>
<dbReference type="EMBL" id="JASCTH010000007">
    <property type="protein sequence ID" value="MDI6099333.1"/>
    <property type="molecule type" value="Genomic_DNA"/>
</dbReference>
<evidence type="ECO:0000259" key="2">
    <source>
        <dbReference type="PROSITE" id="PS50887"/>
    </source>
</evidence>
<keyword evidence="3" id="KW-0548">Nucleotidyltransferase</keyword>
<evidence type="ECO:0000313" key="4">
    <source>
        <dbReference type="Proteomes" id="UP001241758"/>
    </source>
</evidence>
<dbReference type="Pfam" id="PF00990">
    <property type="entry name" value="GGDEF"/>
    <property type="match status" value="1"/>
</dbReference>
<dbReference type="Proteomes" id="UP001241758">
    <property type="component" value="Unassembled WGS sequence"/>
</dbReference>
<feature type="transmembrane region" description="Helical" evidence="1">
    <location>
        <begin position="7"/>
        <end position="25"/>
    </location>
</feature>
<protein>
    <submittedName>
        <fullName evidence="3">GGDEF domain-containing protein</fullName>
        <ecNumber evidence="3">2.7.7.65</ecNumber>
    </submittedName>
</protein>
<feature type="transmembrane region" description="Helical" evidence="1">
    <location>
        <begin position="124"/>
        <end position="147"/>
    </location>
</feature>
<keyword evidence="1" id="KW-1133">Transmembrane helix</keyword>
<feature type="transmembrane region" description="Helical" evidence="1">
    <location>
        <begin position="257"/>
        <end position="275"/>
    </location>
</feature>
<dbReference type="InterPro" id="IPR000160">
    <property type="entry name" value="GGDEF_dom"/>
</dbReference>
<feature type="transmembrane region" description="Helical" evidence="1">
    <location>
        <begin position="189"/>
        <end position="207"/>
    </location>
</feature>
<feature type="transmembrane region" description="Helical" evidence="1">
    <location>
        <begin position="159"/>
        <end position="177"/>
    </location>
</feature>
<reference evidence="3 4" key="1">
    <citation type="submission" date="2023-05" db="EMBL/GenBank/DDBJ databases">
        <title>Actinoplanes sp. NEAU-A12 genome sequencing.</title>
        <authorList>
            <person name="Wang Z.-S."/>
        </authorList>
    </citation>
    <scope>NUCLEOTIDE SEQUENCE [LARGE SCALE GENOMIC DNA]</scope>
    <source>
        <strain evidence="3 4">NEAU-A12</strain>
    </source>
</reference>
<keyword evidence="4" id="KW-1185">Reference proteome</keyword>
<evidence type="ECO:0000313" key="3">
    <source>
        <dbReference type="EMBL" id="MDI6099333.1"/>
    </source>
</evidence>
<dbReference type="EC" id="2.7.7.65" evidence="3"/>
<feature type="transmembrane region" description="Helical" evidence="1">
    <location>
        <begin position="31"/>
        <end position="48"/>
    </location>
</feature>
<keyword evidence="1" id="KW-0472">Membrane</keyword>
<dbReference type="PANTHER" id="PTHR46663">
    <property type="entry name" value="DIGUANYLATE CYCLASE DGCT-RELATED"/>
    <property type="match status" value="1"/>
</dbReference>
<dbReference type="InterPro" id="IPR052163">
    <property type="entry name" value="DGC-Regulatory_Protein"/>
</dbReference>
<dbReference type="Gene3D" id="3.30.70.270">
    <property type="match status" value="1"/>
</dbReference>
<dbReference type="RefSeq" id="WP_282759468.1">
    <property type="nucleotide sequence ID" value="NZ_JASCTH010000007.1"/>
</dbReference>
<keyword evidence="3" id="KW-0808">Transferase</keyword>
<dbReference type="GO" id="GO:0052621">
    <property type="term" value="F:diguanylate cyclase activity"/>
    <property type="evidence" value="ECO:0007669"/>
    <property type="project" value="UniProtKB-EC"/>
</dbReference>
<feature type="transmembrane region" description="Helical" evidence="1">
    <location>
        <begin position="95"/>
        <end position="112"/>
    </location>
</feature>
<dbReference type="SUPFAM" id="SSF55073">
    <property type="entry name" value="Nucleotide cyclase"/>
    <property type="match status" value="1"/>
</dbReference>
<feature type="transmembrane region" description="Helical" evidence="1">
    <location>
        <begin position="60"/>
        <end position="83"/>
    </location>
</feature>
<feature type="transmembrane region" description="Helical" evidence="1">
    <location>
        <begin position="213"/>
        <end position="236"/>
    </location>
</feature>
<proteinExistence type="predicted"/>
<comment type="caution">
    <text evidence="3">The sequence shown here is derived from an EMBL/GenBank/DDBJ whole genome shotgun (WGS) entry which is preliminary data.</text>
</comment>
<keyword evidence="1" id="KW-0812">Transmembrane</keyword>
<dbReference type="PANTHER" id="PTHR46663:SF2">
    <property type="entry name" value="GGDEF DOMAIN-CONTAINING PROTEIN"/>
    <property type="match status" value="1"/>
</dbReference>
<gene>
    <name evidence="3" type="ORF">QLQ12_12095</name>
</gene>
<dbReference type="InterPro" id="IPR043128">
    <property type="entry name" value="Rev_trsase/Diguanyl_cyclase"/>
</dbReference>
<name>A0ABT6WI04_9ACTN</name>
<accession>A0ABT6WI04</accession>
<dbReference type="SMART" id="SM00267">
    <property type="entry name" value="GGDEF"/>
    <property type="match status" value="1"/>
</dbReference>
<sequence length="477" mass="51242">MATRSIWVFLGGATSAVAGLVLTYETTIGDVLYLVTYLTLCTFMWLAVRRTPPGRDRRPWVLVAASQSLWVIGDSIEMAYFYLTGDVPPVGVADVFWLAGYPLLALALTMMARRRAPGRLRGAVLDGLTLTVAGAMASWQFLIAPYLDSGYGLAEMIVPPLYPVADVALLAAVLFIALSPGDRRMPTRLLLAAVGLYLTIDIAYNVLPNFLDYTLVARIGPLIMLGNAMIIAACLHPDRAELTRPGQQVNVLHPSRVLFLGLAFLSAPVLSLVENGLARNAVIALVATALSTGFILARFTIAVREQEKAQAQLAYQARHDPLTGLANRAVLTDELERVMPRRSGPVAVLYLDLDGFKQVNDTHGHEAGDLVLATVARRLSSAVRGTDLVVRLGGDEFVLLCPDLPEADAIRLAERVVGDVAQPISFRGALLDVGASVGIAAYGADAPAHDSDVLRTADMAMYQAKKQGRGRWVMAGA</sequence>